<keyword evidence="3" id="KW-1185">Reference proteome</keyword>
<reference evidence="2 3" key="1">
    <citation type="submission" date="2024-03" db="EMBL/GenBank/DDBJ databases">
        <authorList>
            <person name="Jo J.-H."/>
        </authorList>
    </citation>
    <scope>NUCLEOTIDE SEQUENCE [LARGE SCALE GENOMIC DNA]</scope>
    <source>
        <strain evidence="2 3">PS1R-30</strain>
    </source>
</reference>
<comment type="caution">
    <text evidence="2">The sequence shown here is derived from an EMBL/GenBank/DDBJ whole genome shotgun (WGS) entry which is preliminary data.</text>
</comment>
<feature type="transmembrane region" description="Helical" evidence="1">
    <location>
        <begin position="234"/>
        <end position="255"/>
    </location>
</feature>
<feature type="transmembrane region" description="Helical" evidence="1">
    <location>
        <begin position="283"/>
        <end position="301"/>
    </location>
</feature>
<dbReference type="InterPro" id="IPR037185">
    <property type="entry name" value="EmrE-like"/>
</dbReference>
<dbReference type="SUPFAM" id="SSF103481">
    <property type="entry name" value="Multidrug resistance efflux transporter EmrE"/>
    <property type="match status" value="2"/>
</dbReference>
<feature type="transmembrane region" description="Helical" evidence="1">
    <location>
        <begin position="41"/>
        <end position="60"/>
    </location>
</feature>
<proteinExistence type="predicted"/>
<dbReference type="EMBL" id="JBBHJZ010000001">
    <property type="protein sequence ID" value="MEJ5975469.1"/>
    <property type="molecule type" value="Genomic_DNA"/>
</dbReference>
<accession>A0ABU8RRP1</accession>
<feature type="transmembrane region" description="Helical" evidence="1">
    <location>
        <begin position="192"/>
        <end position="213"/>
    </location>
</feature>
<evidence type="ECO:0000313" key="2">
    <source>
        <dbReference type="EMBL" id="MEJ5975469.1"/>
    </source>
</evidence>
<evidence type="ECO:0000256" key="1">
    <source>
        <dbReference type="SAM" id="Phobius"/>
    </source>
</evidence>
<organism evidence="2 3">
    <name type="scientific">Novosphingobium anseongense</name>
    <dbReference type="NCBI Taxonomy" id="3133436"/>
    <lineage>
        <taxon>Bacteria</taxon>
        <taxon>Pseudomonadati</taxon>
        <taxon>Pseudomonadota</taxon>
        <taxon>Alphaproteobacteria</taxon>
        <taxon>Sphingomonadales</taxon>
        <taxon>Sphingomonadaceae</taxon>
        <taxon>Novosphingobium</taxon>
    </lineage>
</organism>
<protein>
    <submittedName>
        <fullName evidence="2">EamA/RhaT family transporter</fullName>
    </submittedName>
</protein>
<feature type="transmembrane region" description="Helical" evidence="1">
    <location>
        <begin position="72"/>
        <end position="90"/>
    </location>
</feature>
<feature type="transmembrane region" description="Helical" evidence="1">
    <location>
        <begin position="158"/>
        <end position="180"/>
    </location>
</feature>
<keyword evidence="1" id="KW-0812">Transmembrane</keyword>
<dbReference type="Proteomes" id="UP001361239">
    <property type="component" value="Unassembled WGS sequence"/>
</dbReference>
<dbReference type="RefSeq" id="WP_339585418.1">
    <property type="nucleotide sequence ID" value="NZ_JBBHJZ010000001.1"/>
</dbReference>
<keyword evidence="1" id="KW-1133">Transmembrane helix</keyword>
<evidence type="ECO:0000313" key="3">
    <source>
        <dbReference type="Proteomes" id="UP001361239"/>
    </source>
</evidence>
<name>A0ABU8RRP1_9SPHN</name>
<feature type="transmembrane region" description="Helical" evidence="1">
    <location>
        <begin position="110"/>
        <end position="137"/>
    </location>
</feature>
<sequence>MPSALLWVPVTVAAATAQVFRNGAQANLTQKIGTLGATQVRFIFGLPFAALFLASALAILGAEVPPVGAPSLGWCGLGALAQIAATALMLQVMRERAFGVAYAYIKTEPVLVAIMGVVLLHDVLGALSWLAIGVVTAGVLLASTKPSDARLLLKEGRLIVLGTLGGGLFGLSAIAFRAAIETLGTGDFVINSLSMLVLSLAIQSALLGLYLALRQREAFLGSLREWRVSLGAGFLGAAASSGWFIAFSLTAAANVRTLALIEMPLAALVSRRISGKGLAANEWWGTGVILAGLALLLYAHAA</sequence>
<keyword evidence="1" id="KW-0472">Membrane</keyword>
<dbReference type="Gene3D" id="1.10.3730.20">
    <property type="match status" value="1"/>
</dbReference>
<gene>
    <name evidence="2" type="ORF">WG901_02385</name>
</gene>